<dbReference type="Proteomes" id="UP001233999">
    <property type="component" value="Unassembled WGS sequence"/>
</dbReference>
<evidence type="ECO:0000313" key="3">
    <source>
        <dbReference type="EMBL" id="KAJ9596354.1"/>
    </source>
</evidence>
<evidence type="ECO:0000256" key="1">
    <source>
        <dbReference type="SAM" id="MobiDB-lite"/>
    </source>
</evidence>
<gene>
    <name evidence="3" type="ORF">L9F63_012629</name>
</gene>
<accession>A0AAD8ENK6</accession>
<keyword evidence="2" id="KW-1133">Transmembrane helix</keyword>
<proteinExistence type="predicted"/>
<keyword evidence="2" id="KW-0472">Membrane</keyword>
<evidence type="ECO:0000313" key="4">
    <source>
        <dbReference type="Proteomes" id="UP001233999"/>
    </source>
</evidence>
<keyword evidence="2" id="KW-0812">Transmembrane</keyword>
<feature type="transmembrane region" description="Helical" evidence="2">
    <location>
        <begin position="55"/>
        <end position="77"/>
    </location>
</feature>
<feature type="region of interest" description="Disordered" evidence="1">
    <location>
        <begin position="1"/>
        <end position="45"/>
    </location>
</feature>
<feature type="non-terminal residue" evidence="3">
    <location>
        <position position="88"/>
    </location>
</feature>
<keyword evidence="4" id="KW-1185">Reference proteome</keyword>
<evidence type="ECO:0000256" key="2">
    <source>
        <dbReference type="SAM" id="Phobius"/>
    </source>
</evidence>
<feature type="non-terminal residue" evidence="3">
    <location>
        <position position="1"/>
    </location>
</feature>
<reference evidence="3" key="1">
    <citation type="journal article" date="2023" name="IScience">
        <title>Live-bearing cockroach genome reveals convergent evolutionary mechanisms linked to viviparity in insects and beyond.</title>
        <authorList>
            <person name="Fouks B."/>
            <person name="Harrison M.C."/>
            <person name="Mikhailova A.A."/>
            <person name="Marchal E."/>
            <person name="English S."/>
            <person name="Carruthers M."/>
            <person name="Jennings E.C."/>
            <person name="Chiamaka E.L."/>
            <person name="Frigard R.A."/>
            <person name="Pippel M."/>
            <person name="Attardo G.M."/>
            <person name="Benoit J.B."/>
            <person name="Bornberg-Bauer E."/>
            <person name="Tobe S.S."/>
        </authorList>
    </citation>
    <scope>NUCLEOTIDE SEQUENCE</scope>
    <source>
        <strain evidence="3">Stay&amp;Tobe</strain>
    </source>
</reference>
<name>A0AAD8ENK6_DIPPU</name>
<sequence length="88" mass="10014">GIRQQADPTSVDPAKLSPNRVRRQGQGRSMSVQSSLDPYGSNTTLSSSGSSEMLFFFYPVFFYFFLITICKISMYCAQLLKELDNKWE</sequence>
<dbReference type="AlphaFoldDB" id="A0AAD8ENK6"/>
<organism evidence="3 4">
    <name type="scientific">Diploptera punctata</name>
    <name type="common">Pacific beetle cockroach</name>
    <dbReference type="NCBI Taxonomy" id="6984"/>
    <lineage>
        <taxon>Eukaryota</taxon>
        <taxon>Metazoa</taxon>
        <taxon>Ecdysozoa</taxon>
        <taxon>Arthropoda</taxon>
        <taxon>Hexapoda</taxon>
        <taxon>Insecta</taxon>
        <taxon>Pterygota</taxon>
        <taxon>Neoptera</taxon>
        <taxon>Polyneoptera</taxon>
        <taxon>Dictyoptera</taxon>
        <taxon>Blattodea</taxon>
        <taxon>Blaberoidea</taxon>
        <taxon>Blaberidae</taxon>
        <taxon>Diplopterinae</taxon>
        <taxon>Diploptera</taxon>
    </lineage>
</organism>
<feature type="compositionally biased region" description="Polar residues" evidence="1">
    <location>
        <begin position="26"/>
        <end position="36"/>
    </location>
</feature>
<reference evidence="3" key="2">
    <citation type="submission" date="2023-05" db="EMBL/GenBank/DDBJ databases">
        <authorList>
            <person name="Fouks B."/>
        </authorList>
    </citation>
    <scope>NUCLEOTIDE SEQUENCE</scope>
    <source>
        <strain evidence="3">Stay&amp;Tobe</strain>
        <tissue evidence="3">Testes</tissue>
    </source>
</reference>
<comment type="caution">
    <text evidence="3">The sequence shown here is derived from an EMBL/GenBank/DDBJ whole genome shotgun (WGS) entry which is preliminary data.</text>
</comment>
<protein>
    <submittedName>
        <fullName evidence="3">Uncharacterized protein</fullName>
    </submittedName>
</protein>
<dbReference type="EMBL" id="JASPKZ010001994">
    <property type="protein sequence ID" value="KAJ9596354.1"/>
    <property type="molecule type" value="Genomic_DNA"/>
</dbReference>